<dbReference type="EMBL" id="CP046452">
    <property type="protein sequence ID" value="QGU03143.1"/>
    <property type="molecule type" value="Genomic_DNA"/>
</dbReference>
<keyword evidence="2" id="KW-1185">Reference proteome</keyword>
<name>A0A6B8VG78_9CORY</name>
<dbReference type="Proteomes" id="UP000427071">
    <property type="component" value="Chromosome"/>
</dbReference>
<gene>
    <name evidence="1" type="ORF">CKALI_11495</name>
</gene>
<dbReference type="RefSeq" id="WP_156193463.1">
    <property type="nucleotide sequence ID" value="NZ_CP046452.1"/>
</dbReference>
<reference evidence="2" key="1">
    <citation type="submission" date="2019-11" db="EMBL/GenBank/DDBJ databases">
        <title>Complete genome sequence of Corynebacterium kalinowskii 1959, a novel Corynebacterium species isolated from soil of a small paddock in Vilsendorf, Germany.</title>
        <authorList>
            <person name="Schaffert L."/>
            <person name="Ruwe M."/>
            <person name="Milse J."/>
            <person name="Hanuschka K."/>
            <person name="Ortseifen V."/>
            <person name="Droste J."/>
            <person name="Brandt D."/>
            <person name="Schlueter L."/>
            <person name="Kutter Y."/>
            <person name="Vinke S."/>
            <person name="Viehoefer P."/>
            <person name="Jacob L."/>
            <person name="Luebke N.-C."/>
            <person name="Schulte-Berndt E."/>
            <person name="Hain C."/>
            <person name="Linder M."/>
            <person name="Schmidt P."/>
            <person name="Wollenschlaeger L."/>
            <person name="Luttermann T."/>
            <person name="Thieme E."/>
            <person name="Hassa J."/>
            <person name="Haak M."/>
            <person name="Wittchen M."/>
            <person name="Mentz A."/>
            <person name="Persicke M."/>
            <person name="Busche T."/>
            <person name="Ruckert C."/>
        </authorList>
    </citation>
    <scope>NUCLEOTIDE SEQUENCE [LARGE SCALE GENOMIC DNA]</scope>
    <source>
        <strain evidence="2">1959</strain>
    </source>
</reference>
<accession>A0A6B8VG78</accession>
<dbReference type="KEGG" id="ckw:CKALI_11495"/>
<dbReference type="AlphaFoldDB" id="A0A6B8VG78"/>
<sequence>MTEDRFRWFTEATAGDSLSAVAERCGLDREMLRLEFVEDRVTAETVIAIAKEYKNRTTIGLVLCGLIPKSDVTTPLSREELISLATLDEILGEFTRRVKKNPELAKELVLEIARLRAEKN</sequence>
<protein>
    <submittedName>
        <fullName evidence="1">Uncharacterized protein</fullName>
    </submittedName>
</protein>
<evidence type="ECO:0000313" key="1">
    <source>
        <dbReference type="EMBL" id="QGU03143.1"/>
    </source>
</evidence>
<proteinExistence type="predicted"/>
<evidence type="ECO:0000313" key="2">
    <source>
        <dbReference type="Proteomes" id="UP000427071"/>
    </source>
</evidence>
<organism evidence="1 2">
    <name type="scientific">Corynebacterium kalinowskii</name>
    <dbReference type="NCBI Taxonomy" id="2675216"/>
    <lineage>
        <taxon>Bacteria</taxon>
        <taxon>Bacillati</taxon>
        <taxon>Actinomycetota</taxon>
        <taxon>Actinomycetes</taxon>
        <taxon>Mycobacteriales</taxon>
        <taxon>Corynebacteriaceae</taxon>
        <taxon>Corynebacterium</taxon>
    </lineage>
</organism>